<dbReference type="InterPro" id="IPR025566">
    <property type="entry name" value="DUF4331"/>
</dbReference>
<name>A0ABN0V9C6_9ACTN</name>
<comment type="caution">
    <text evidence="3">The sequence shown here is derived from an EMBL/GenBank/DDBJ whole genome shotgun (WGS) entry which is preliminary data.</text>
</comment>
<feature type="chain" id="PRO_5046725728" evidence="2">
    <location>
        <begin position="29"/>
        <end position="494"/>
    </location>
</feature>
<keyword evidence="1" id="KW-0472">Membrane</keyword>
<feature type="signal peptide" evidence="2">
    <location>
        <begin position="1"/>
        <end position="28"/>
    </location>
</feature>
<keyword evidence="1" id="KW-0812">Transmembrane</keyword>
<dbReference type="RefSeq" id="WP_344654406.1">
    <property type="nucleotide sequence ID" value="NZ_BAAAGX010000046.1"/>
</dbReference>
<dbReference type="EMBL" id="BAAAGX010000046">
    <property type="protein sequence ID" value="GAA0282050.1"/>
    <property type="molecule type" value="Genomic_DNA"/>
</dbReference>
<organism evidence="3 4">
    <name type="scientific">Cryptosporangium japonicum</name>
    <dbReference type="NCBI Taxonomy" id="80872"/>
    <lineage>
        <taxon>Bacteria</taxon>
        <taxon>Bacillati</taxon>
        <taxon>Actinomycetota</taxon>
        <taxon>Actinomycetes</taxon>
        <taxon>Cryptosporangiales</taxon>
        <taxon>Cryptosporangiaceae</taxon>
        <taxon>Cryptosporangium</taxon>
    </lineage>
</organism>
<keyword evidence="2" id="KW-0732">Signal</keyword>
<dbReference type="Proteomes" id="UP001500967">
    <property type="component" value="Unassembled WGS sequence"/>
</dbReference>
<evidence type="ECO:0000256" key="2">
    <source>
        <dbReference type="SAM" id="SignalP"/>
    </source>
</evidence>
<gene>
    <name evidence="3" type="ORF">GCM10009539_82440</name>
</gene>
<dbReference type="Pfam" id="PF14224">
    <property type="entry name" value="DUF4331"/>
    <property type="match status" value="1"/>
</dbReference>
<feature type="transmembrane region" description="Helical" evidence="1">
    <location>
        <begin position="465"/>
        <end position="486"/>
    </location>
</feature>
<keyword evidence="1" id="KW-1133">Transmembrane helix</keyword>
<accession>A0ABN0V9C6</accession>
<reference evidence="3 4" key="1">
    <citation type="journal article" date="2019" name="Int. J. Syst. Evol. Microbiol.">
        <title>The Global Catalogue of Microorganisms (GCM) 10K type strain sequencing project: providing services to taxonomists for standard genome sequencing and annotation.</title>
        <authorList>
            <consortium name="The Broad Institute Genomics Platform"/>
            <consortium name="The Broad Institute Genome Sequencing Center for Infectious Disease"/>
            <person name="Wu L."/>
            <person name="Ma J."/>
        </authorList>
    </citation>
    <scope>NUCLEOTIDE SEQUENCE [LARGE SCALE GENOMIC DNA]</scope>
    <source>
        <strain evidence="3 4">JCM 10425</strain>
    </source>
</reference>
<evidence type="ECO:0000313" key="3">
    <source>
        <dbReference type="EMBL" id="GAA0282050.1"/>
    </source>
</evidence>
<sequence length="494" mass="52909">MPRTPRILVALTALGLGMTALTPGSAAASSHREAPAIAGFPQYDNTDLYAFVSPDRPDRVTLIADWIPFEEPAGGPGFYPFATDARYEINVDNNGDAHRDLTYRWQFTSTYAREDRVFYNSGPVTGLDDEDLNFWQTYRLEEIHWAADGSRTGTDVLAEALPVAPSNVGAASMPDYRALRDRVIRSQHGVTMFAGQADDPFFLDRRVFDRLQGGGPSGAGRDTHAPYNVNSVALQLPISRIVRDGDPVVGIWSTTSRRTSTGEYVQLSRLGMPLVNEIVVPIRDKDRFNASSPAGDGAFLRYVTDPEVPRLLEKTHRVKAPATPRADLVRAFLTGVPGLNRPARVTPSEQLRLNTSIPPTASPKRLGVLDGDEAGFPNGRRLGDDVLDITLQVAAGELAGAANDLGDAVDTNDVPFERSFPYLALPKSSSSRTVPAAPASAAALTVTGVAGPPERSPAADVSDDLVPLGAAVGGAGLLAFGAAWLWRRRLAGGS</sequence>
<keyword evidence="4" id="KW-1185">Reference proteome</keyword>
<evidence type="ECO:0000256" key="1">
    <source>
        <dbReference type="SAM" id="Phobius"/>
    </source>
</evidence>
<protein>
    <submittedName>
        <fullName evidence="3">DUF4331 domain-containing protein</fullName>
    </submittedName>
</protein>
<proteinExistence type="predicted"/>
<evidence type="ECO:0000313" key="4">
    <source>
        <dbReference type="Proteomes" id="UP001500967"/>
    </source>
</evidence>